<protein>
    <submittedName>
        <fullName evidence="1">Uncharacterized protein</fullName>
    </submittedName>
</protein>
<keyword evidence="2" id="KW-1185">Reference proteome</keyword>
<dbReference type="EMBL" id="BAABEY010000002">
    <property type="protein sequence ID" value="GAA4432764.1"/>
    <property type="molecule type" value="Genomic_DNA"/>
</dbReference>
<evidence type="ECO:0000313" key="1">
    <source>
        <dbReference type="EMBL" id="GAA4432764.1"/>
    </source>
</evidence>
<comment type="caution">
    <text evidence="1">The sequence shown here is derived from an EMBL/GenBank/DDBJ whole genome shotgun (WGS) entry which is preliminary data.</text>
</comment>
<dbReference type="RefSeq" id="WP_345026492.1">
    <property type="nucleotide sequence ID" value="NZ_BAABEY010000002.1"/>
</dbReference>
<evidence type="ECO:0000313" key="2">
    <source>
        <dbReference type="Proteomes" id="UP001501508"/>
    </source>
</evidence>
<proteinExistence type="predicted"/>
<organism evidence="1 2">
    <name type="scientific">Ravibacter arvi</name>
    <dbReference type="NCBI Taxonomy" id="2051041"/>
    <lineage>
        <taxon>Bacteria</taxon>
        <taxon>Pseudomonadati</taxon>
        <taxon>Bacteroidota</taxon>
        <taxon>Cytophagia</taxon>
        <taxon>Cytophagales</taxon>
        <taxon>Spirosomataceae</taxon>
        <taxon>Ravibacter</taxon>
    </lineage>
</organism>
<reference evidence="2" key="1">
    <citation type="journal article" date="2019" name="Int. J. Syst. Evol. Microbiol.">
        <title>The Global Catalogue of Microorganisms (GCM) 10K type strain sequencing project: providing services to taxonomists for standard genome sequencing and annotation.</title>
        <authorList>
            <consortium name="The Broad Institute Genomics Platform"/>
            <consortium name="The Broad Institute Genome Sequencing Center for Infectious Disease"/>
            <person name="Wu L."/>
            <person name="Ma J."/>
        </authorList>
    </citation>
    <scope>NUCLEOTIDE SEQUENCE [LARGE SCALE GENOMIC DNA]</scope>
    <source>
        <strain evidence="2">JCM 31920</strain>
    </source>
</reference>
<sequence>MEISRAKYLMEALINNKLSVRELDDLISGLENDEVKKAYSDVLEAYFEHLLKGDSDQ</sequence>
<accession>A0ABP8LPJ9</accession>
<dbReference type="Proteomes" id="UP001501508">
    <property type="component" value="Unassembled WGS sequence"/>
</dbReference>
<gene>
    <name evidence="1" type="ORF">GCM10023091_05380</name>
</gene>
<name>A0ABP8LPJ9_9BACT</name>